<accession>A0A5J5BL52</accession>
<dbReference type="PANTHER" id="PTHR31307">
    <property type="entry name" value="TRIHELIX TRANSCRIPTION FACTOR ASIL2"/>
    <property type="match status" value="1"/>
</dbReference>
<dbReference type="InterPro" id="IPR001005">
    <property type="entry name" value="SANT/Myb"/>
</dbReference>
<dbReference type="EMBL" id="CM018034">
    <property type="protein sequence ID" value="KAA8543484.1"/>
    <property type="molecule type" value="Genomic_DNA"/>
</dbReference>
<reference evidence="3 4" key="1">
    <citation type="submission" date="2019-09" db="EMBL/GenBank/DDBJ databases">
        <title>A chromosome-level genome assembly of the Chinese tupelo Nyssa sinensis.</title>
        <authorList>
            <person name="Yang X."/>
            <person name="Kang M."/>
            <person name="Yang Y."/>
            <person name="Xiong H."/>
            <person name="Wang M."/>
            <person name="Zhang Z."/>
            <person name="Wang Z."/>
            <person name="Wu H."/>
            <person name="Ma T."/>
            <person name="Liu J."/>
            <person name="Xi Z."/>
        </authorList>
    </citation>
    <scope>NUCLEOTIDE SEQUENCE [LARGE SCALE GENOMIC DNA]</scope>
    <source>
        <strain evidence="3">J267</strain>
        <tissue evidence="3">Leaf</tissue>
    </source>
</reference>
<protein>
    <recommendedName>
        <fullName evidence="2">Myb-like domain-containing protein</fullName>
    </recommendedName>
</protein>
<evidence type="ECO:0000256" key="1">
    <source>
        <dbReference type="SAM" id="MobiDB-lite"/>
    </source>
</evidence>
<feature type="compositionally biased region" description="Acidic residues" evidence="1">
    <location>
        <begin position="212"/>
        <end position="238"/>
    </location>
</feature>
<dbReference type="SMART" id="SM00595">
    <property type="entry name" value="MADF"/>
    <property type="match status" value="1"/>
</dbReference>
<organism evidence="3 4">
    <name type="scientific">Nyssa sinensis</name>
    <dbReference type="NCBI Taxonomy" id="561372"/>
    <lineage>
        <taxon>Eukaryota</taxon>
        <taxon>Viridiplantae</taxon>
        <taxon>Streptophyta</taxon>
        <taxon>Embryophyta</taxon>
        <taxon>Tracheophyta</taxon>
        <taxon>Spermatophyta</taxon>
        <taxon>Magnoliopsida</taxon>
        <taxon>eudicotyledons</taxon>
        <taxon>Gunneridae</taxon>
        <taxon>Pentapetalae</taxon>
        <taxon>asterids</taxon>
        <taxon>Cornales</taxon>
        <taxon>Nyssaceae</taxon>
        <taxon>Nyssa</taxon>
    </lineage>
</organism>
<evidence type="ECO:0000313" key="3">
    <source>
        <dbReference type="EMBL" id="KAA8543484.1"/>
    </source>
</evidence>
<feature type="region of interest" description="Disordered" evidence="1">
    <location>
        <begin position="1"/>
        <end position="40"/>
    </location>
</feature>
<keyword evidence="4" id="KW-1185">Reference proteome</keyword>
<dbReference type="Proteomes" id="UP000325577">
    <property type="component" value="Linkage Group LG11"/>
</dbReference>
<dbReference type="PROSITE" id="PS50090">
    <property type="entry name" value="MYB_LIKE"/>
    <property type="match status" value="1"/>
</dbReference>
<gene>
    <name evidence="3" type="ORF">F0562_021021</name>
</gene>
<feature type="domain" description="Myb-like" evidence="2">
    <location>
        <begin position="49"/>
        <end position="110"/>
    </location>
</feature>
<evidence type="ECO:0000259" key="2">
    <source>
        <dbReference type="PROSITE" id="PS50090"/>
    </source>
</evidence>
<dbReference type="PANTHER" id="PTHR31307:SF3">
    <property type="entry name" value="HOMEODOMAIN-LIKE SUPERFAMILY PROTEIN"/>
    <property type="match status" value="1"/>
</dbReference>
<feature type="compositionally biased region" description="Pro residues" evidence="1">
    <location>
        <begin position="1"/>
        <end position="13"/>
    </location>
</feature>
<evidence type="ECO:0000313" key="4">
    <source>
        <dbReference type="Proteomes" id="UP000325577"/>
    </source>
</evidence>
<dbReference type="InterPro" id="IPR044822">
    <property type="entry name" value="Myb_DNA-bind_4"/>
</dbReference>
<dbReference type="Pfam" id="PF13837">
    <property type="entry name" value="Myb_DNA-bind_4"/>
    <property type="match status" value="1"/>
</dbReference>
<dbReference type="OrthoDB" id="1901794at2759"/>
<sequence length="307" mass="35826">MYSPPPPPPPPPQDLDHHNPPSPSLTPSNPSSPRHIQFISPPKKIPPLPWSHHETINLIQAYQEKWYSLKKGQLKASQWEEVAITVAARCDFDEPSKTATQCRHKIEKLRKRYRTEKQRPYPNAWQYFDLMDCLERGPIPISAQPMAMIQYQNSNSSDEEDEDVNYSNEIKKNKSKSINHIVRGHLNANKSVMDHKLILPNPISRKRKEYFESDEDEDNDDDQEEEREDNDADQEEEGAGGREVVAELAAEIRVFAERLVRMENKKMEMMRETERCRMEMENKRMEMILQSQRKIVDTIGTAFSSRK</sequence>
<dbReference type="FunFam" id="1.10.10.60:FF:000152">
    <property type="entry name" value="Trihelix transcription factor ASIL2"/>
    <property type="match status" value="1"/>
</dbReference>
<dbReference type="AlphaFoldDB" id="A0A5J5BL52"/>
<dbReference type="InterPro" id="IPR044823">
    <property type="entry name" value="ASIL1/2-like"/>
</dbReference>
<proteinExistence type="predicted"/>
<feature type="region of interest" description="Disordered" evidence="1">
    <location>
        <begin position="205"/>
        <end position="242"/>
    </location>
</feature>
<name>A0A5J5BL52_9ASTE</name>
<dbReference type="Gene3D" id="1.10.10.60">
    <property type="entry name" value="Homeodomain-like"/>
    <property type="match status" value="1"/>
</dbReference>